<reference evidence="3" key="1">
    <citation type="submission" date="2016-05" db="EMBL/GenBank/DDBJ databases">
        <authorList>
            <person name="Naeem Raeece"/>
        </authorList>
    </citation>
    <scope>NUCLEOTIDE SEQUENCE [LARGE SCALE GENOMIC DNA]</scope>
</reference>
<evidence type="ECO:0000256" key="1">
    <source>
        <dbReference type="SAM" id="MobiDB-lite"/>
    </source>
</evidence>
<sequence>MEDSPNSEAYILFEGENEVCYDHFCYEYTEKKTGKRKPPNSQSGKTLCGRSHHSKWAQPGKVNFNCDILKKVTPQCDRRYGDLVITRKKEELIFFEALHLLQSDMDCIGKHNLEHYLNGEDRKRRRKIPMLWVRDYKSAYSTNYTDEQRVRKKIEFIDNIMA</sequence>
<evidence type="ECO:0000313" key="3">
    <source>
        <dbReference type="Proteomes" id="UP000078555"/>
    </source>
</evidence>
<dbReference type="EMBL" id="FLRD01000466">
    <property type="protein sequence ID" value="SBT53999.1"/>
    <property type="molecule type" value="Genomic_DNA"/>
</dbReference>
<feature type="region of interest" description="Disordered" evidence="1">
    <location>
        <begin position="32"/>
        <end position="54"/>
    </location>
</feature>
<gene>
    <name evidence="2" type="ORF">POVWA1_065380</name>
</gene>
<evidence type="ECO:0000313" key="2">
    <source>
        <dbReference type="EMBL" id="SBT53999.1"/>
    </source>
</evidence>
<name>A0A1A9AD09_PLAOA</name>
<dbReference type="AlphaFoldDB" id="A0A1A9AD09"/>
<organism evidence="2 3">
    <name type="scientific">Plasmodium ovale wallikeri</name>
    <dbReference type="NCBI Taxonomy" id="864142"/>
    <lineage>
        <taxon>Eukaryota</taxon>
        <taxon>Sar</taxon>
        <taxon>Alveolata</taxon>
        <taxon>Apicomplexa</taxon>
        <taxon>Aconoidasida</taxon>
        <taxon>Haemosporida</taxon>
        <taxon>Plasmodiidae</taxon>
        <taxon>Plasmodium</taxon>
        <taxon>Plasmodium (Plasmodium)</taxon>
    </lineage>
</organism>
<dbReference type="Proteomes" id="UP000078555">
    <property type="component" value="Unassembled WGS sequence"/>
</dbReference>
<keyword evidence="3" id="KW-1185">Reference proteome</keyword>
<accession>A0A1A9AD09</accession>
<proteinExistence type="predicted"/>
<protein>
    <submittedName>
        <fullName evidence="2">Uncharacterized protein</fullName>
    </submittedName>
</protein>